<evidence type="ECO:0000256" key="2">
    <source>
        <dbReference type="ARBA" id="ARBA00007257"/>
    </source>
</evidence>
<keyword evidence="4" id="KW-0732">Signal</keyword>
<dbReference type="InterPro" id="IPR033764">
    <property type="entry name" value="Sdr_B"/>
</dbReference>
<gene>
    <name evidence="9" type="ORF">SARC_00460</name>
</gene>
<dbReference type="Proteomes" id="UP000054560">
    <property type="component" value="Unassembled WGS sequence"/>
</dbReference>
<keyword evidence="6" id="KW-0472">Membrane</keyword>
<dbReference type="PANTHER" id="PTHR36108">
    <property type="entry name" value="COLOSSIN-B-RELATED"/>
    <property type="match status" value="1"/>
</dbReference>
<accession>A0A0L0GGH2</accession>
<keyword evidence="6" id="KW-1133">Transmembrane helix</keyword>
<keyword evidence="3" id="KW-0964">Secreted</keyword>
<evidence type="ECO:0000256" key="1">
    <source>
        <dbReference type="ARBA" id="ARBA00004613"/>
    </source>
</evidence>
<dbReference type="GeneID" id="25900964"/>
<proteinExistence type="inferred from homology"/>
<dbReference type="GO" id="GO:0005576">
    <property type="term" value="C:extracellular region"/>
    <property type="evidence" value="ECO:0007669"/>
    <property type="project" value="UniProtKB-SubCell"/>
</dbReference>
<reference evidence="9 10" key="1">
    <citation type="submission" date="2011-02" db="EMBL/GenBank/DDBJ databases">
        <title>The Genome Sequence of Sphaeroforma arctica JP610.</title>
        <authorList>
            <consortium name="The Broad Institute Genome Sequencing Platform"/>
            <person name="Russ C."/>
            <person name="Cuomo C."/>
            <person name="Young S.K."/>
            <person name="Zeng Q."/>
            <person name="Gargeya S."/>
            <person name="Alvarado L."/>
            <person name="Berlin A."/>
            <person name="Chapman S.B."/>
            <person name="Chen Z."/>
            <person name="Freedman E."/>
            <person name="Gellesch M."/>
            <person name="Goldberg J."/>
            <person name="Griggs A."/>
            <person name="Gujja S."/>
            <person name="Heilman E."/>
            <person name="Heiman D."/>
            <person name="Howarth C."/>
            <person name="Mehta T."/>
            <person name="Neiman D."/>
            <person name="Pearson M."/>
            <person name="Roberts A."/>
            <person name="Saif S."/>
            <person name="Shea T."/>
            <person name="Shenoy N."/>
            <person name="Sisk P."/>
            <person name="Stolte C."/>
            <person name="Sykes S."/>
            <person name="White J."/>
            <person name="Yandava C."/>
            <person name="Burger G."/>
            <person name="Gray M.W."/>
            <person name="Holland P.W.H."/>
            <person name="King N."/>
            <person name="Lang F.B.F."/>
            <person name="Roger A.J."/>
            <person name="Ruiz-Trillo I."/>
            <person name="Haas B."/>
            <person name="Nusbaum C."/>
            <person name="Birren B."/>
        </authorList>
    </citation>
    <scope>NUCLEOTIDE SEQUENCE [LARGE SCALE GENOMIC DNA]</scope>
    <source>
        <strain evidence="9 10">JP610</strain>
    </source>
</reference>
<evidence type="ECO:0000256" key="5">
    <source>
        <dbReference type="SAM" id="MobiDB-lite"/>
    </source>
</evidence>
<evidence type="ECO:0008006" key="11">
    <source>
        <dbReference type="Google" id="ProtNLM"/>
    </source>
</evidence>
<dbReference type="Gene3D" id="2.60.40.10">
    <property type="entry name" value="Immunoglobulins"/>
    <property type="match status" value="4"/>
</dbReference>
<feature type="transmembrane region" description="Helical" evidence="6">
    <location>
        <begin position="974"/>
        <end position="1002"/>
    </location>
</feature>
<feature type="domain" description="NOMO second beta-sandwich" evidence="8">
    <location>
        <begin position="187"/>
        <end position="241"/>
    </location>
</feature>
<name>A0A0L0GGH2_9EUKA</name>
<feature type="domain" description="SD-repeat containing protein B" evidence="7">
    <location>
        <begin position="296"/>
        <end position="353"/>
    </location>
</feature>
<organism evidence="9 10">
    <name type="scientific">Sphaeroforma arctica JP610</name>
    <dbReference type="NCBI Taxonomy" id="667725"/>
    <lineage>
        <taxon>Eukaryota</taxon>
        <taxon>Ichthyosporea</taxon>
        <taxon>Ichthyophonida</taxon>
        <taxon>Sphaeroforma</taxon>
    </lineage>
</organism>
<dbReference type="EMBL" id="KQ241610">
    <property type="protein sequence ID" value="KNC87423.1"/>
    <property type="molecule type" value="Genomic_DNA"/>
</dbReference>
<dbReference type="InterPro" id="IPR008969">
    <property type="entry name" value="CarboxyPept-like_regulatory"/>
</dbReference>
<sequence>MILLLYSFTGTRPGTYTIRVPAGVNDVVHGLVSLSYDSQAVQPNDGSKTVTVKEGSHLNAGDFTYNVPGTLSGILTVGTYDNPIPNIAVKLLGAEGVVAASTTTNTKGRYSFKELLVGSYSVTVPQTIPNYRTTLKSEPFAGDATLDGIYTCKLTVQEPSIANVNYHYGQVSEYAEEPETVSGGLNSITGGIYSGSEASPLEGIEVELTDDETGKVVASTKTNANGQYGFLKVTPNKYYLVSTPATNPEARTEVLSRDYYDMQHSGTRTPMFFNAGRLLAHVDFVYAPPNQISGNIRDASGAGLAGVKVVLSHPNRLITTVQSTDTNGHYTFVNITKGGNYMINIAKPQEYTYLFDCYDEEYKHSLLDGESTVPYTGTSVSGVDFFLVQNGGIAGSARMADGTPMGHVKVTLRAKQIQGEGAADEFGVYTNSYGLYVFLDMAVDEYSVAVHEGPQLETLELISNVIDGGDDNQTPGTQDVSFATTQSSLILRPFFYDKKAKESTQSVDNSDVQTPEKGETDTTTGDTNGVGGEGSITGEVLSASALDPLGAVGVQLVDTNGDVLQTAMTNEKGVYTFSGLNFGIYEVACPLETTSMGKAFSMVDDPDHNVDGRARHVDVVQSVATRLPPFMFLEKLSSQLTTSGDNGRAVEDTQMLQLDPEVWGSWIAESRACDSTGIGTGTKCGSIIRFAVESCQTNTMYTLKDVAIGCEITQSDSSACQAFSEDSIDITFSVTSDTPCDDTQQHKSIVSEDAQVVTPIVQLYTEGNYATVRTHNKYELGTVMHAGIRLWINDTGNTVEHANIVHIERDSDGACAEYNGMSYGFDLDIKDFTQTFSRASADTFAEIHLELPITPDVVCAVSEQASNTVKFRFTVRVEYTTTDTDGSKNLVRRRRDVPVSFEQDRFTRSTLIDDVTCSVVVLVENTSVNVDRVSESPESATAVTVSLDSKSDAASGTRTSTSSVADTGSSGTSALMIVGIVLGVLVCLCCLCCASMLIVVIVRRRRRKSVLQWEAKQRFITGSSCNMNPDSTVGLSHAF</sequence>
<dbReference type="Pfam" id="PF22904">
    <property type="entry name" value="NOMO1-like_2nd"/>
    <property type="match status" value="1"/>
</dbReference>
<dbReference type="Pfam" id="PF17210">
    <property type="entry name" value="SdrD_B"/>
    <property type="match status" value="1"/>
</dbReference>
<dbReference type="Pfam" id="PF13620">
    <property type="entry name" value="CarboxypepD_reg"/>
    <property type="match status" value="1"/>
</dbReference>
<evidence type="ECO:0000256" key="4">
    <source>
        <dbReference type="ARBA" id="ARBA00022729"/>
    </source>
</evidence>
<dbReference type="SUPFAM" id="SSF49464">
    <property type="entry name" value="Carboxypeptidase regulatory domain-like"/>
    <property type="match status" value="1"/>
</dbReference>
<evidence type="ECO:0000256" key="3">
    <source>
        <dbReference type="ARBA" id="ARBA00022525"/>
    </source>
</evidence>
<evidence type="ECO:0000313" key="10">
    <source>
        <dbReference type="Proteomes" id="UP000054560"/>
    </source>
</evidence>
<dbReference type="InterPro" id="IPR055074">
    <property type="entry name" value="NOMO1-3_2nd"/>
</dbReference>
<dbReference type="RefSeq" id="XP_014161325.1">
    <property type="nucleotide sequence ID" value="XM_014305850.1"/>
</dbReference>
<dbReference type="InterPro" id="IPR013783">
    <property type="entry name" value="Ig-like_fold"/>
</dbReference>
<comment type="similarity">
    <text evidence="2">Belongs to the serine-aspartate repeat-containing protein (SDr) family.</text>
</comment>
<keyword evidence="10" id="KW-1185">Reference proteome</keyword>
<comment type="subcellular location">
    <subcellularLocation>
        <location evidence="1">Secreted</location>
    </subcellularLocation>
</comment>
<dbReference type="SUPFAM" id="SSF49478">
    <property type="entry name" value="Cna protein B-type domain"/>
    <property type="match status" value="3"/>
</dbReference>
<evidence type="ECO:0000313" key="9">
    <source>
        <dbReference type="EMBL" id="KNC87423.1"/>
    </source>
</evidence>
<evidence type="ECO:0000259" key="7">
    <source>
        <dbReference type="Pfam" id="PF17210"/>
    </source>
</evidence>
<protein>
    <recommendedName>
        <fullName evidence="11">SD-repeat containing protein B domain-containing protein</fullName>
    </recommendedName>
</protein>
<dbReference type="PANTHER" id="PTHR36108:SF13">
    <property type="entry name" value="COLOSSIN-B-RELATED"/>
    <property type="match status" value="1"/>
</dbReference>
<feature type="region of interest" description="Disordered" evidence="5">
    <location>
        <begin position="505"/>
        <end position="536"/>
    </location>
</feature>
<dbReference type="AlphaFoldDB" id="A0A0L0GGH2"/>
<evidence type="ECO:0000259" key="8">
    <source>
        <dbReference type="Pfam" id="PF22904"/>
    </source>
</evidence>
<keyword evidence="6" id="KW-0812">Transmembrane</keyword>
<evidence type="ECO:0000256" key="6">
    <source>
        <dbReference type="SAM" id="Phobius"/>
    </source>
</evidence>